<keyword evidence="2" id="KW-1185">Reference proteome</keyword>
<accession>A0A9D3ZEY6</accession>
<proteinExistence type="predicted"/>
<protein>
    <submittedName>
        <fullName evidence="1">Uncharacterized protein</fullName>
    </submittedName>
</protein>
<sequence>MDWHSLFAICIWRLWKCRNDFIFNDGHNSSRDVLSTSTSWAPSLSSMAGDCQQVFISVEEKSWKPPKDDWVKLTADGSTNFVGEFKWRVDLWLCVESWSINNFSSRGAGNA</sequence>
<gene>
    <name evidence="1" type="ORF">J1N35_043378</name>
</gene>
<evidence type="ECO:0000313" key="1">
    <source>
        <dbReference type="EMBL" id="KAH1031204.1"/>
    </source>
</evidence>
<dbReference type="Proteomes" id="UP000828251">
    <property type="component" value="Unassembled WGS sequence"/>
</dbReference>
<organism evidence="1 2">
    <name type="scientific">Gossypium stocksii</name>
    <dbReference type="NCBI Taxonomy" id="47602"/>
    <lineage>
        <taxon>Eukaryota</taxon>
        <taxon>Viridiplantae</taxon>
        <taxon>Streptophyta</taxon>
        <taxon>Embryophyta</taxon>
        <taxon>Tracheophyta</taxon>
        <taxon>Spermatophyta</taxon>
        <taxon>Magnoliopsida</taxon>
        <taxon>eudicotyledons</taxon>
        <taxon>Gunneridae</taxon>
        <taxon>Pentapetalae</taxon>
        <taxon>rosids</taxon>
        <taxon>malvids</taxon>
        <taxon>Malvales</taxon>
        <taxon>Malvaceae</taxon>
        <taxon>Malvoideae</taxon>
        <taxon>Gossypium</taxon>
    </lineage>
</organism>
<reference evidence="1 2" key="1">
    <citation type="journal article" date="2021" name="Plant Biotechnol. J.">
        <title>Multi-omics assisted identification of the key and species-specific regulatory components of drought-tolerant mechanisms in Gossypium stocksii.</title>
        <authorList>
            <person name="Yu D."/>
            <person name="Ke L."/>
            <person name="Zhang D."/>
            <person name="Wu Y."/>
            <person name="Sun Y."/>
            <person name="Mei J."/>
            <person name="Sun J."/>
            <person name="Sun Y."/>
        </authorList>
    </citation>
    <scope>NUCLEOTIDE SEQUENCE [LARGE SCALE GENOMIC DNA]</scope>
    <source>
        <strain evidence="2">cv. E1</strain>
        <tissue evidence="1">Leaf</tissue>
    </source>
</reference>
<comment type="caution">
    <text evidence="1">The sequence shown here is derived from an EMBL/GenBank/DDBJ whole genome shotgun (WGS) entry which is preliminary data.</text>
</comment>
<name>A0A9D3ZEY6_9ROSI</name>
<evidence type="ECO:0000313" key="2">
    <source>
        <dbReference type="Proteomes" id="UP000828251"/>
    </source>
</evidence>
<dbReference type="EMBL" id="JAIQCV010000013">
    <property type="protein sequence ID" value="KAH1031204.1"/>
    <property type="molecule type" value="Genomic_DNA"/>
</dbReference>
<dbReference type="AlphaFoldDB" id="A0A9D3ZEY6"/>